<evidence type="ECO:0000259" key="1">
    <source>
        <dbReference type="Pfam" id="PF09968"/>
    </source>
</evidence>
<sequence>MEEIDIANLKIYEYSNPLQGSENHLRAFVSQLSSRGVNYTPSVITLDKYNNWEHNRKRNSRRLDF</sequence>
<reference evidence="2" key="1">
    <citation type="journal article" date="2020" name="mSystems">
        <title>Genome- and Community-Level Interaction Insights into Carbon Utilization and Element Cycling Functions of Hydrothermarchaeota in Hydrothermal Sediment.</title>
        <authorList>
            <person name="Zhou Z."/>
            <person name="Liu Y."/>
            <person name="Xu W."/>
            <person name="Pan J."/>
            <person name="Luo Z.H."/>
            <person name="Li M."/>
        </authorList>
    </citation>
    <scope>NUCLEOTIDE SEQUENCE [LARGE SCALE GENOMIC DNA]</scope>
    <source>
        <strain evidence="2">SpSt-794</strain>
    </source>
</reference>
<protein>
    <submittedName>
        <fullName evidence="2">DUF2202 domain-containing protein</fullName>
    </submittedName>
</protein>
<dbReference type="InterPro" id="IPR019243">
    <property type="entry name" value="DUF2202"/>
</dbReference>
<dbReference type="Gene3D" id="1.20.1260.10">
    <property type="match status" value="1"/>
</dbReference>
<dbReference type="InterPro" id="IPR012347">
    <property type="entry name" value="Ferritin-like"/>
</dbReference>
<gene>
    <name evidence="2" type="ORF">ENV82_01430</name>
</gene>
<accession>A0A7C4TX43</accession>
<organism evidence="2">
    <name type="scientific">Caldisericum exile</name>
    <dbReference type="NCBI Taxonomy" id="693075"/>
    <lineage>
        <taxon>Bacteria</taxon>
        <taxon>Pseudomonadati</taxon>
        <taxon>Caldisericota/Cryosericota group</taxon>
        <taxon>Caldisericota</taxon>
        <taxon>Caldisericia</taxon>
        <taxon>Caldisericales</taxon>
        <taxon>Caldisericaceae</taxon>
        <taxon>Caldisericum</taxon>
    </lineage>
</organism>
<dbReference type="AlphaFoldDB" id="A0A7C4TX43"/>
<comment type="caution">
    <text evidence="2">The sequence shown here is derived from an EMBL/GenBank/DDBJ whole genome shotgun (WGS) entry which is preliminary data.</text>
</comment>
<proteinExistence type="predicted"/>
<evidence type="ECO:0000313" key="2">
    <source>
        <dbReference type="EMBL" id="HGW60090.1"/>
    </source>
</evidence>
<name>A0A7C4TX43_9BACT</name>
<dbReference type="Pfam" id="PF09968">
    <property type="entry name" value="DUF2202"/>
    <property type="match status" value="1"/>
</dbReference>
<feature type="domain" description="DUF2202" evidence="1">
    <location>
        <begin position="12"/>
        <end position="51"/>
    </location>
</feature>
<dbReference type="EMBL" id="DTHV01000042">
    <property type="protein sequence ID" value="HGW60090.1"/>
    <property type="molecule type" value="Genomic_DNA"/>
</dbReference>